<comment type="caution">
    <text evidence="2">The sequence shown here is derived from an EMBL/GenBank/DDBJ whole genome shotgun (WGS) entry which is preliminary data.</text>
</comment>
<dbReference type="RefSeq" id="WP_248634026.1">
    <property type="nucleotide sequence ID" value="NZ_JALPTH010000011.1"/>
</dbReference>
<dbReference type="Gene3D" id="1.20.120.520">
    <property type="entry name" value="nmb1532 protein domain like"/>
    <property type="match status" value="1"/>
</dbReference>
<dbReference type="Pfam" id="PF01814">
    <property type="entry name" value="Hemerythrin"/>
    <property type="match status" value="1"/>
</dbReference>
<dbReference type="PANTHER" id="PTHR35585:SF1">
    <property type="entry name" value="HHE DOMAIN PROTEIN (AFU_ORTHOLOGUE AFUA_4G00730)"/>
    <property type="match status" value="1"/>
</dbReference>
<protein>
    <submittedName>
        <fullName evidence="2">Hemerythrin domain-containing protein</fullName>
    </submittedName>
</protein>
<dbReference type="PANTHER" id="PTHR35585">
    <property type="entry name" value="HHE DOMAIN PROTEIN (AFU_ORTHOLOGUE AFUA_4G00730)"/>
    <property type="match status" value="1"/>
</dbReference>
<name>A0ABT0IAR3_9ACTN</name>
<reference evidence="2 3" key="1">
    <citation type="submission" date="2022-04" db="EMBL/GenBank/DDBJ databases">
        <title>Streptomyces sp. nov. LCR6-01 isolated from Lichen of Dirinaria sp.</title>
        <authorList>
            <person name="Kanchanasin P."/>
            <person name="Tanasupawat S."/>
            <person name="Phongsopitanun W."/>
        </authorList>
    </citation>
    <scope>NUCLEOTIDE SEQUENCE [LARGE SCALE GENOMIC DNA]</scope>
    <source>
        <strain evidence="2 3">LCR6-01</strain>
    </source>
</reference>
<feature type="domain" description="Hemerythrin-like" evidence="1">
    <location>
        <begin position="6"/>
        <end position="119"/>
    </location>
</feature>
<organism evidence="2 3">
    <name type="scientific">Streptomyces lichenis</name>
    <dbReference type="NCBI Taxonomy" id="2306967"/>
    <lineage>
        <taxon>Bacteria</taxon>
        <taxon>Bacillati</taxon>
        <taxon>Actinomycetota</taxon>
        <taxon>Actinomycetes</taxon>
        <taxon>Kitasatosporales</taxon>
        <taxon>Streptomycetaceae</taxon>
        <taxon>Streptomyces</taxon>
    </lineage>
</organism>
<keyword evidence="3" id="KW-1185">Reference proteome</keyword>
<dbReference type="InterPro" id="IPR012312">
    <property type="entry name" value="Hemerythrin-like"/>
</dbReference>
<sequence>MAADDVVRLILADHRTMEDLLRRMRSVDEDRAGALREFSGLLVAHAEAEEAEVYPALKRYKNVDDEEVEHGSKEHDDGNAALLALLETDQDDPEAWDEALEKLSEAVTHHLDEEERSLLNDTRENVSDERRDALGRAFRDRRAKLLDADCGSVDNVRRLVEG</sequence>
<evidence type="ECO:0000259" key="1">
    <source>
        <dbReference type="Pfam" id="PF01814"/>
    </source>
</evidence>
<evidence type="ECO:0000313" key="3">
    <source>
        <dbReference type="Proteomes" id="UP001522868"/>
    </source>
</evidence>
<proteinExistence type="predicted"/>
<evidence type="ECO:0000313" key="2">
    <source>
        <dbReference type="EMBL" id="MCK8678377.1"/>
    </source>
</evidence>
<dbReference type="Proteomes" id="UP001522868">
    <property type="component" value="Unassembled WGS sequence"/>
</dbReference>
<dbReference type="EMBL" id="JALPTH010000011">
    <property type="protein sequence ID" value="MCK8678377.1"/>
    <property type="molecule type" value="Genomic_DNA"/>
</dbReference>
<accession>A0ABT0IAR3</accession>
<gene>
    <name evidence="2" type="ORF">M1O15_13405</name>
</gene>